<dbReference type="EC" id="5.2.1.8" evidence="10"/>
<feature type="domain" description="PPIase FKBP-type" evidence="11">
    <location>
        <begin position="6"/>
        <end position="80"/>
    </location>
</feature>
<evidence type="ECO:0000256" key="2">
    <source>
        <dbReference type="ARBA" id="ARBA00004496"/>
    </source>
</evidence>
<dbReference type="InterPro" id="IPR001179">
    <property type="entry name" value="PPIase_FKBP_dom"/>
</dbReference>
<dbReference type="Pfam" id="PF00254">
    <property type="entry name" value="FKBP_C"/>
    <property type="match status" value="1"/>
</dbReference>
<accession>A0A066ZN75</accession>
<evidence type="ECO:0000313" key="12">
    <source>
        <dbReference type="EMBL" id="KDN95253.1"/>
    </source>
</evidence>
<dbReference type="GO" id="GO:0005737">
    <property type="term" value="C:cytoplasm"/>
    <property type="evidence" value="ECO:0007669"/>
    <property type="project" value="UniProtKB-SubCell"/>
</dbReference>
<comment type="similarity">
    <text evidence="3 10">Belongs to the FKBP-type PPIase family.</text>
</comment>
<organism evidence="12 13">
    <name type="scientific">Hydrogenovibrio marinus</name>
    <dbReference type="NCBI Taxonomy" id="28885"/>
    <lineage>
        <taxon>Bacteria</taxon>
        <taxon>Pseudomonadati</taxon>
        <taxon>Pseudomonadota</taxon>
        <taxon>Gammaproteobacteria</taxon>
        <taxon>Thiotrichales</taxon>
        <taxon>Piscirickettsiaceae</taxon>
        <taxon>Hydrogenovibrio</taxon>
    </lineage>
</organism>
<dbReference type="EMBL" id="JMIU01000001">
    <property type="protein sequence ID" value="KDN95253.1"/>
    <property type="molecule type" value="Genomic_DNA"/>
</dbReference>
<dbReference type="GO" id="GO:0042026">
    <property type="term" value="P:protein refolding"/>
    <property type="evidence" value="ECO:0007669"/>
    <property type="project" value="UniProtKB-ARBA"/>
</dbReference>
<reference evidence="12 13" key="1">
    <citation type="submission" date="2014-04" db="EMBL/GenBank/DDBJ databases">
        <title>Draft genome sequence of Hydrogenovibrio marinus MH-110, a model organism for aerobic H2 metabolism.</title>
        <authorList>
            <person name="Cha H.J."/>
            <person name="Jo B.H."/>
            <person name="Hwang B.H."/>
        </authorList>
    </citation>
    <scope>NUCLEOTIDE SEQUENCE [LARGE SCALE GENOMIC DNA]</scope>
    <source>
        <strain evidence="12 13">MH-110</strain>
    </source>
</reference>
<evidence type="ECO:0000256" key="7">
    <source>
        <dbReference type="ARBA" id="ARBA00023235"/>
    </source>
</evidence>
<proteinExistence type="inferred from homology"/>
<name>A0A066ZN75_HYDMR</name>
<protein>
    <recommendedName>
        <fullName evidence="10">Peptidyl-prolyl cis-trans isomerase</fullName>
        <ecNumber evidence="10">5.2.1.8</ecNumber>
    </recommendedName>
</protein>
<dbReference type="Gene3D" id="3.10.50.40">
    <property type="match status" value="1"/>
</dbReference>
<evidence type="ECO:0000256" key="5">
    <source>
        <dbReference type="ARBA" id="ARBA00023110"/>
    </source>
</evidence>
<sequence length="160" mass="17408">MKIEKNKVGLFNYTLTDNDGNVIDASNGQPLAYLHGYSNLIPGLENELEGKTVGDKFSTTVKAAEGYGEIEPHLIQTEVPKAMFQGVENLEVGMRFEAQSEHGVHSVVITEVSEEHVTVDGNHPLAGQDLTFEVEVTGVRDATDEEIEHGHAHGDGGHHH</sequence>
<dbReference type="PANTHER" id="PTHR47861:SF3">
    <property type="entry name" value="FKBP-TYPE PEPTIDYL-PROLYL CIS-TRANS ISOMERASE SLYD"/>
    <property type="match status" value="1"/>
</dbReference>
<dbReference type="PANTHER" id="PTHR47861">
    <property type="entry name" value="FKBP-TYPE PEPTIDYL-PROLYL CIS-TRANS ISOMERASE SLYD"/>
    <property type="match status" value="1"/>
</dbReference>
<evidence type="ECO:0000256" key="3">
    <source>
        <dbReference type="ARBA" id="ARBA00006577"/>
    </source>
</evidence>
<keyword evidence="7 9" id="KW-0413">Isomerase</keyword>
<comment type="subcellular location">
    <subcellularLocation>
        <location evidence="2">Cytoplasm</location>
    </subcellularLocation>
</comment>
<evidence type="ECO:0000256" key="9">
    <source>
        <dbReference type="PROSITE-ProRule" id="PRU00277"/>
    </source>
</evidence>
<keyword evidence="4" id="KW-0963">Cytoplasm</keyword>
<dbReference type="Proteomes" id="UP000027341">
    <property type="component" value="Unassembled WGS sequence"/>
</dbReference>
<dbReference type="SUPFAM" id="SSF54534">
    <property type="entry name" value="FKBP-like"/>
    <property type="match status" value="1"/>
</dbReference>
<dbReference type="InterPro" id="IPR046357">
    <property type="entry name" value="PPIase_dom_sf"/>
</dbReference>
<evidence type="ECO:0000256" key="8">
    <source>
        <dbReference type="ARBA" id="ARBA00037071"/>
    </source>
</evidence>
<keyword evidence="6" id="KW-0143">Chaperone</keyword>
<evidence type="ECO:0000256" key="6">
    <source>
        <dbReference type="ARBA" id="ARBA00023186"/>
    </source>
</evidence>
<evidence type="ECO:0000313" key="13">
    <source>
        <dbReference type="Proteomes" id="UP000027341"/>
    </source>
</evidence>
<evidence type="ECO:0000256" key="1">
    <source>
        <dbReference type="ARBA" id="ARBA00000971"/>
    </source>
</evidence>
<dbReference type="PROSITE" id="PS50059">
    <property type="entry name" value="FKBP_PPIASE"/>
    <property type="match status" value="1"/>
</dbReference>
<evidence type="ECO:0000256" key="10">
    <source>
        <dbReference type="RuleBase" id="RU003915"/>
    </source>
</evidence>
<keyword evidence="13" id="KW-1185">Reference proteome</keyword>
<gene>
    <name evidence="12" type="ORF">EI16_02810</name>
</gene>
<evidence type="ECO:0000256" key="4">
    <source>
        <dbReference type="ARBA" id="ARBA00022490"/>
    </source>
</evidence>
<dbReference type="AlphaFoldDB" id="A0A066ZN75"/>
<comment type="catalytic activity">
    <reaction evidence="1 9 10">
        <text>[protein]-peptidylproline (omega=180) = [protein]-peptidylproline (omega=0)</text>
        <dbReference type="Rhea" id="RHEA:16237"/>
        <dbReference type="Rhea" id="RHEA-COMP:10747"/>
        <dbReference type="Rhea" id="RHEA-COMP:10748"/>
        <dbReference type="ChEBI" id="CHEBI:83833"/>
        <dbReference type="ChEBI" id="CHEBI:83834"/>
        <dbReference type="EC" id="5.2.1.8"/>
    </reaction>
</comment>
<comment type="function">
    <text evidence="8">Also involved in hydrogenase metallocenter assembly, probably by participating in the nickel insertion step. This function in hydrogenase biosynthesis requires chaperone activity and the presence of the metal-binding domain, but not PPIase activity.</text>
</comment>
<comment type="caution">
    <text evidence="12">The sequence shown here is derived from an EMBL/GenBank/DDBJ whole genome shotgun (WGS) entry which is preliminary data.</text>
</comment>
<evidence type="ECO:0000259" key="11">
    <source>
        <dbReference type="PROSITE" id="PS50059"/>
    </source>
</evidence>
<dbReference type="GO" id="GO:0003755">
    <property type="term" value="F:peptidyl-prolyl cis-trans isomerase activity"/>
    <property type="evidence" value="ECO:0007669"/>
    <property type="project" value="UniProtKB-UniRule"/>
</dbReference>
<keyword evidence="5 9" id="KW-0697">Rotamase</keyword>
<dbReference type="STRING" id="28885.EI16_02810"/>
<dbReference type="RefSeq" id="WP_029909188.1">
    <property type="nucleotide sequence ID" value="NZ_AP020335.1"/>
</dbReference>